<dbReference type="AlphaFoldDB" id="A0A9D1EBP4"/>
<evidence type="ECO:0000313" key="4">
    <source>
        <dbReference type="Proteomes" id="UP000823912"/>
    </source>
</evidence>
<protein>
    <submittedName>
        <fullName evidence="3">Alpha/beta hydrolase</fullName>
    </submittedName>
</protein>
<evidence type="ECO:0000259" key="2">
    <source>
        <dbReference type="Pfam" id="PF07859"/>
    </source>
</evidence>
<dbReference type="Gene3D" id="3.40.50.1820">
    <property type="entry name" value="alpha/beta hydrolase"/>
    <property type="match status" value="1"/>
</dbReference>
<dbReference type="EMBL" id="DVHM01000171">
    <property type="protein sequence ID" value="HIR71586.1"/>
    <property type="molecule type" value="Genomic_DNA"/>
</dbReference>
<dbReference type="InterPro" id="IPR050300">
    <property type="entry name" value="GDXG_lipolytic_enzyme"/>
</dbReference>
<dbReference type="PANTHER" id="PTHR48081:SF8">
    <property type="entry name" value="ALPHA_BETA HYDROLASE FOLD-3 DOMAIN-CONTAINING PROTEIN-RELATED"/>
    <property type="match status" value="1"/>
</dbReference>
<dbReference type="InterPro" id="IPR013094">
    <property type="entry name" value="AB_hydrolase_3"/>
</dbReference>
<dbReference type="SUPFAM" id="SSF53474">
    <property type="entry name" value="alpha/beta-Hydrolases"/>
    <property type="match status" value="1"/>
</dbReference>
<comment type="caution">
    <text evidence="3">The sequence shown here is derived from an EMBL/GenBank/DDBJ whole genome shotgun (WGS) entry which is preliminary data.</text>
</comment>
<dbReference type="InterPro" id="IPR029058">
    <property type="entry name" value="AB_hydrolase_fold"/>
</dbReference>
<dbReference type="GO" id="GO:0016787">
    <property type="term" value="F:hydrolase activity"/>
    <property type="evidence" value="ECO:0007669"/>
    <property type="project" value="UniProtKB-KW"/>
</dbReference>
<reference evidence="3" key="2">
    <citation type="journal article" date="2021" name="PeerJ">
        <title>Extensive microbial diversity within the chicken gut microbiome revealed by metagenomics and culture.</title>
        <authorList>
            <person name="Gilroy R."/>
            <person name="Ravi A."/>
            <person name="Getino M."/>
            <person name="Pursley I."/>
            <person name="Horton D.L."/>
            <person name="Alikhan N.F."/>
            <person name="Baker D."/>
            <person name="Gharbi K."/>
            <person name="Hall N."/>
            <person name="Watson M."/>
            <person name="Adriaenssens E.M."/>
            <person name="Foster-Nyarko E."/>
            <person name="Jarju S."/>
            <person name="Secka A."/>
            <person name="Antonio M."/>
            <person name="Oren A."/>
            <person name="Chaudhuri R.R."/>
            <person name="La Ragione R."/>
            <person name="Hildebrand F."/>
            <person name="Pallen M.J."/>
        </authorList>
    </citation>
    <scope>NUCLEOTIDE SEQUENCE</scope>
    <source>
        <strain evidence="3">ChiSjej5B23-6657</strain>
    </source>
</reference>
<dbReference type="PANTHER" id="PTHR48081">
    <property type="entry name" value="AB HYDROLASE SUPERFAMILY PROTEIN C4A8.06C"/>
    <property type="match status" value="1"/>
</dbReference>
<reference evidence="3" key="1">
    <citation type="submission" date="2020-10" db="EMBL/GenBank/DDBJ databases">
        <authorList>
            <person name="Gilroy R."/>
        </authorList>
    </citation>
    <scope>NUCLEOTIDE SEQUENCE</scope>
    <source>
        <strain evidence="3">ChiSjej5B23-6657</strain>
    </source>
</reference>
<feature type="domain" description="Alpha/beta hydrolase fold-3" evidence="2">
    <location>
        <begin position="77"/>
        <end position="276"/>
    </location>
</feature>
<evidence type="ECO:0000313" key="3">
    <source>
        <dbReference type="EMBL" id="HIR71586.1"/>
    </source>
</evidence>
<evidence type="ECO:0000256" key="1">
    <source>
        <dbReference type="ARBA" id="ARBA00022801"/>
    </source>
</evidence>
<sequence>MASEQMEQLKMAMQMMMKKGFAPAFDGSADPIQLRNTIQAAQERMVTEPGVTFVPDQVGDMDAELSVPENSREDAIIIYIHGGGLICGNAFSSRGYASMLAGETKIPVYAFSYRLAPEDKFPAAVDDCFTAYQAILKKHPGKPVFLIGESGGAYLSIVTAMKARDNGVTMPAGVIPYSPVIDVSGALNREREGNKDFTVTPDGLRWLQELYCVDADVKNPYASPYYDDMHDMPPMLLAWDESETLAVDSEVIVERLEKNGIECRHKSYPDCFHAFATTGRGTPESMEILKDTVAFIEDHI</sequence>
<name>A0A9D1EBP4_9FIRM</name>
<proteinExistence type="predicted"/>
<keyword evidence="1 3" id="KW-0378">Hydrolase</keyword>
<dbReference type="Proteomes" id="UP000823912">
    <property type="component" value="Unassembled WGS sequence"/>
</dbReference>
<organism evidence="3 4">
    <name type="scientific">Candidatus Pullilachnospira gallistercoris</name>
    <dbReference type="NCBI Taxonomy" id="2840911"/>
    <lineage>
        <taxon>Bacteria</taxon>
        <taxon>Bacillati</taxon>
        <taxon>Bacillota</taxon>
        <taxon>Clostridia</taxon>
        <taxon>Lachnospirales</taxon>
        <taxon>Lachnospiraceae</taxon>
        <taxon>Lachnospiraceae incertae sedis</taxon>
        <taxon>Candidatus Pullilachnospira</taxon>
    </lineage>
</organism>
<dbReference type="Pfam" id="PF07859">
    <property type="entry name" value="Abhydrolase_3"/>
    <property type="match status" value="1"/>
</dbReference>
<gene>
    <name evidence="3" type="ORF">IAA55_09935</name>
</gene>
<accession>A0A9D1EBP4</accession>